<accession>A0A0Q2MJA0</accession>
<protein>
    <recommendedName>
        <fullName evidence="4">Ig-like domain-containing protein</fullName>
    </recommendedName>
</protein>
<evidence type="ECO:0000313" key="3">
    <source>
        <dbReference type="Proteomes" id="UP000051677"/>
    </source>
</evidence>
<evidence type="ECO:0008006" key="4">
    <source>
        <dbReference type="Google" id="ProtNLM"/>
    </source>
</evidence>
<feature type="signal peptide" evidence="1">
    <location>
        <begin position="1"/>
        <end position="19"/>
    </location>
</feature>
<dbReference type="AlphaFoldDB" id="A0A0Q2MJA0"/>
<proteinExistence type="predicted"/>
<organism evidence="2 3">
    <name type="scientific">Mycobacterium gordonae</name>
    <dbReference type="NCBI Taxonomy" id="1778"/>
    <lineage>
        <taxon>Bacteria</taxon>
        <taxon>Bacillati</taxon>
        <taxon>Actinomycetota</taxon>
        <taxon>Actinomycetes</taxon>
        <taxon>Mycobacteriales</taxon>
        <taxon>Mycobacteriaceae</taxon>
        <taxon>Mycobacterium</taxon>
    </lineage>
</organism>
<dbReference type="Proteomes" id="UP000051677">
    <property type="component" value="Unassembled WGS sequence"/>
</dbReference>
<keyword evidence="1" id="KW-0732">Signal</keyword>
<gene>
    <name evidence="2" type="ORF">AO501_22160</name>
</gene>
<dbReference type="Pfam" id="PF20341">
    <property type="entry name" value="DUF6636"/>
    <property type="match status" value="1"/>
</dbReference>
<dbReference type="EMBL" id="LKTM01000057">
    <property type="protein sequence ID" value="KQH79879.1"/>
    <property type="molecule type" value="Genomic_DNA"/>
</dbReference>
<name>A0A0Q2MJA0_MYCGO</name>
<evidence type="ECO:0000313" key="2">
    <source>
        <dbReference type="EMBL" id="KQH79879.1"/>
    </source>
</evidence>
<comment type="caution">
    <text evidence="2">The sequence shown here is derived from an EMBL/GenBank/DDBJ whole genome shotgun (WGS) entry which is preliminary data.</text>
</comment>
<evidence type="ECO:0000256" key="1">
    <source>
        <dbReference type="SAM" id="SignalP"/>
    </source>
</evidence>
<reference evidence="2 3" key="1">
    <citation type="submission" date="2015-10" db="EMBL/GenBank/DDBJ databases">
        <title>Mycobacterium gordonae draft genome assembly.</title>
        <authorList>
            <person name="Ustinova V."/>
            <person name="Smirnova T."/>
            <person name="Blagodatskikh K."/>
            <person name="Varlamov D."/>
            <person name="Larionova E."/>
            <person name="Chernousova L."/>
        </authorList>
    </citation>
    <scope>NUCLEOTIDE SEQUENCE [LARGE SCALE GENOMIC DNA]</scope>
    <source>
        <strain evidence="2 3">CTRI 14-8773</strain>
    </source>
</reference>
<dbReference type="STRING" id="1778.A9W97_16485"/>
<dbReference type="InterPro" id="IPR046576">
    <property type="entry name" value="DUF6636"/>
</dbReference>
<sequence>MLAPVAAAAALALPATAHADPQNFRTPSGNIVCTLDSSGAACDINEYTYTPPPPPECAQHIAWGNRFVLDVGKPAAIHCHGDTLAVPGERTLNYGQTASAGTLSCISQESGVKCTDSSSGHFFEVSRDAFKLG</sequence>
<feature type="chain" id="PRO_5006194560" description="Ig-like domain-containing protein" evidence="1">
    <location>
        <begin position="20"/>
        <end position="133"/>
    </location>
</feature>